<dbReference type="SUPFAM" id="SSF49785">
    <property type="entry name" value="Galactose-binding domain-like"/>
    <property type="match status" value="1"/>
</dbReference>
<accession>A0A7I8W9F8</accession>
<organism evidence="2 3">
    <name type="scientific">Dimorphilus gyrociliatus</name>
    <dbReference type="NCBI Taxonomy" id="2664684"/>
    <lineage>
        <taxon>Eukaryota</taxon>
        <taxon>Metazoa</taxon>
        <taxon>Spiralia</taxon>
        <taxon>Lophotrochozoa</taxon>
        <taxon>Annelida</taxon>
        <taxon>Polychaeta</taxon>
        <taxon>Polychaeta incertae sedis</taxon>
        <taxon>Dinophilidae</taxon>
        <taxon>Dimorphilus</taxon>
    </lineage>
</organism>
<dbReference type="AlphaFoldDB" id="A0A7I8W9F8"/>
<dbReference type="PROSITE" id="PS50022">
    <property type="entry name" value="FA58C_3"/>
    <property type="match status" value="1"/>
</dbReference>
<name>A0A7I8W9F8_9ANNE</name>
<evidence type="ECO:0000259" key="1">
    <source>
        <dbReference type="PROSITE" id="PS50022"/>
    </source>
</evidence>
<reference evidence="2 3" key="1">
    <citation type="submission" date="2020-08" db="EMBL/GenBank/DDBJ databases">
        <authorList>
            <person name="Hejnol A."/>
        </authorList>
    </citation>
    <scope>NUCLEOTIDE SEQUENCE [LARGE SCALE GENOMIC DNA]</scope>
</reference>
<proteinExistence type="predicted"/>
<dbReference type="OrthoDB" id="26719at2759"/>
<gene>
    <name evidence="2" type="ORF">DGYR_LOCUS12258</name>
</gene>
<keyword evidence="3" id="KW-1185">Reference proteome</keyword>
<dbReference type="Gene3D" id="2.60.120.260">
    <property type="entry name" value="Galactose-binding domain-like"/>
    <property type="match status" value="1"/>
</dbReference>
<comment type="caution">
    <text evidence="2">The sequence shown here is derived from an EMBL/GenBank/DDBJ whole genome shotgun (WGS) entry which is preliminary data.</text>
</comment>
<dbReference type="InterPro" id="IPR000421">
    <property type="entry name" value="FA58C"/>
</dbReference>
<dbReference type="Proteomes" id="UP000549394">
    <property type="component" value="Unassembled WGS sequence"/>
</dbReference>
<dbReference type="Pfam" id="PF00754">
    <property type="entry name" value="F5_F8_type_C"/>
    <property type="match status" value="1"/>
</dbReference>
<feature type="domain" description="F5/8 type C" evidence="1">
    <location>
        <begin position="19"/>
        <end position="176"/>
    </location>
</feature>
<dbReference type="EMBL" id="CAJFCJ010000023">
    <property type="protein sequence ID" value="CAD5124768.1"/>
    <property type="molecule type" value="Genomic_DNA"/>
</dbReference>
<sequence length="241" mass="27818">MIKSIAILFCLISTYIAGCIVKRLNLNNEAIFPNDAFTAYQTRLPSDKPHYARLNRSIIGHQPDEPWKAWYGLNSSSYLQVNLGKVYEIHAMELRGGGIGSVQHYTSHFRISYGVILKRILSLNANNTEKIFNGNTHLNSDDILYFTFDEPILLKYFRFHTLSGNEMPVNLELYGCEIQYCKGNVVGLFNYSRVPNSAFYGYNKLYHFHRAQDARLQFKNDEEHSWFGFNESSYLQVDLGN</sequence>
<evidence type="ECO:0000313" key="3">
    <source>
        <dbReference type="Proteomes" id="UP000549394"/>
    </source>
</evidence>
<dbReference type="InterPro" id="IPR008979">
    <property type="entry name" value="Galactose-bd-like_sf"/>
</dbReference>
<dbReference type="PANTHER" id="PTHR24543">
    <property type="entry name" value="MULTICOPPER OXIDASE-RELATED"/>
    <property type="match status" value="1"/>
</dbReference>
<protein>
    <submittedName>
        <fullName evidence="2">DgyrCDS13032</fullName>
    </submittedName>
</protein>
<evidence type="ECO:0000313" key="2">
    <source>
        <dbReference type="EMBL" id="CAD5124768.1"/>
    </source>
</evidence>